<keyword evidence="3" id="KW-1134">Transmembrane beta strand</keyword>
<keyword evidence="5" id="KW-0472">Membrane</keyword>
<keyword evidence="6" id="KW-0998">Cell outer membrane</keyword>
<keyword evidence="2" id="KW-0813">Transport</keyword>
<sequence length="804" mass="89776">MFLNKYSCHLFSVIFFLIMGDAFAQQGSVKDSLKVAVLPEVIVSTKVYAGELNAQKISRKDLELLQSSTLGETLSHIAGVHNSYFGPNSGAPVVRSLSGNRVRTLSNGLAINDLSGISPNLNVVTDMDNLLGIDVYKSGASILYGGKAIGGAVNLRDNTIPGARFSKEVSGFVTGEGSTNNGYKQSADLNGNMGKNWAWHVGVMNRWNKDIRIPGNTKAPIAYDPKIDDLTQAMAQVNVDKEVVRNLSLYPYLSQFVLENINNPAWDLSEADLYTFLETSVVDGKTVQNPRNDKYIPGQDPNTPLYTTTVKGIYDYAPVTRGIMPNSHSKSRSVNLGGSYVGKNFYAGMGYRFSYGYYGIPGYALLQLPGHAHSHNDGASHVVRGKMVYLPINTRSYNNSFLFEAGLRSPIAGISSLKLNYMLQLGDDRELTGNYSANRFVTTRHVVRMEVEQKQIKKLKGISGVDLSAVNMSGFGQHRYLPDNQSKDYGVFTLQRLEVKQLNIELGYRHDIANRRARSGNGYTPGRGLAGGELSQRDYHLNHFNGSIQWDVFRIGNLKGSYVHAERAPDVNELYAGNNHYTIMLEENGDDRLKKEMSQTVELGGGINYRGVRIAVSRYLTRFKDYMYLAHTGISRSGGFLVKEWRQSDTKITGWEAELGYKYSKEKRYNWELTSFFDLVKNINTSDDRMRQWAEGDYMPNMPTSRYGISCKAGYKKIEAALLFDRYLKQRYLGKNINPEPPMPAYSILGARISYKSEIKSVGMEYYLSGNNLMNVEARPQNSFLKYLAPLPGRNIAIGVKARI</sequence>
<evidence type="ECO:0000256" key="2">
    <source>
        <dbReference type="ARBA" id="ARBA00022448"/>
    </source>
</evidence>
<dbReference type="InterPro" id="IPR012910">
    <property type="entry name" value="Plug_dom"/>
</dbReference>
<dbReference type="InterPro" id="IPR039426">
    <property type="entry name" value="TonB-dep_rcpt-like"/>
</dbReference>
<proteinExistence type="predicted"/>
<name>A0A4Q1DAU0_9BACT</name>
<dbReference type="InterPro" id="IPR037066">
    <property type="entry name" value="Plug_dom_sf"/>
</dbReference>
<dbReference type="EMBL" id="SDHZ01000001">
    <property type="protein sequence ID" value="RXK86380.1"/>
    <property type="molecule type" value="Genomic_DNA"/>
</dbReference>
<dbReference type="RefSeq" id="WP_129002130.1">
    <property type="nucleotide sequence ID" value="NZ_SDHZ01000001.1"/>
</dbReference>
<dbReference type="SUPFAM" id="SSF56935">
    <property type="entry name" value="Porins"/>
    <property type="match status" value="1"/>
</dbReference>
<evidence type="ECO:0000256" key="3">
    <source>
        <dbReference type="ARBA" id="ARBA00022452"/>
    </source>
</evidence>
<dbReference type="GO" id="GO:0009279">
    <property type="term" value="C:cell outer membrane"/>
    <property type="evidence" value="ECO:0007669"/>
    <property type="project" value="UniProtKB-SubCell"/>
</dbReference>
<dbReference type="PANTHER" id="PTHR30069">
    <property type="entry name" value="TONB-DEPENDENT OUTER MEMBRANE RECEPTOR"/>
    <property type="match status" value="1"/>
</dbReference>
<feature type="chain" id="PRO_5020999070" evidence="7">
    <location>
        <begin position="25"/>
        <end position="804"/>
    </location>
</feature>
<evidence type="ECO:0000256" key="5">
    <source>
        <dbReference type="ARBA" id="ARBA00023136"/>
    </source>
</evidence>
<comment type="caution">
    <text evidence="9">The sequence shown here is derived from an EMBL/GenBank/DDBJ whole genome shotgun (WGS) entry which is preliminary data.</text>
</comment>
<evidence type="ECO:0000259" key="8">
    <source>
        <dbReference type="Pfam" id="PF07715"/>
    </source>
</evidence>
<keyword evidence="4" id="KW-0812">Transmembrane</keyword>
<dbReference type="Gene3D" id="2.40.170.20">
    <property type="entry name" value="TonB-dependent receptor, beta-barrel domain"/>
    <property type="match status" value="1"/>
</dbReference>
<dbReference type="AlphaFoldDB" id="A0A4Q1DAU0"/>
<accession>A0A4Q1DAU0</accession>
<keyword evidence="9" id="KW-0675">Receptor</keyword>
<keyword evidence="10" id="KW-1185">Reference proteome</keyword>
<evidence type="ECO:0000256" key="7">
    <source>
        <dbReference type="SAM" id="SignalP"/>
    </source>
</evidence>
<dbReference type="Proteomes" id="UP000290545">
    <property type="component" value="Unassembled WGS sequence"/>
</dbReference>
<evidence type="ECO:0000256" key="1">
    <source>
        <dbReference type="ARBA" id="ARBA00004571"/>
    </source>
</evidence>
<dbReference type="GO" id="GO:0044718">
    <property type="term" value="P:siderophore transmembrane transport"/>
    <property type="evidence" value="ECO:0007669"/>
    <property type="project" value="TreeGrafter"/>
</dbReference>
<comment type="subcellular location">
    <subcellularLocation>
        <location evidence="1">Cell outer membrane</location>
        <topology evidence="1">Multi-pass membrane protein</topology>
    </subcellularLocation>
</comment>
<protein>
    <submittedName>
        <fullName evidence="9">TonB-dependent receptor</fullName>
    </submittedName>
</protein>
<dbReference type="Gene3D" id="2.170.130.10">
    <property type="entry name" value="TonB-dependent receptor, plug domain"/>
    <property type="match status" value="1"/>
</dbReference>
<dbReference type="Pfam" id="PF07715">
    <property type="entry name" value="Plug"/>
    <property type="match status" value="1"/>
</dbReference>
<evidence type="ECO:0000313" key="9">
    <source>
        <dbReference type="EMBL" id="RXK86380.1"/>
    </source>
</evidence>
<keyword evidence="7" id="KW-0732">Signal</keyword>
<feature type="domain" description="TonB-dependent receptor plug" evidence="8">
    <location>
        <begin position="54"/>
        <end position="152"/>
    </location>
</feature>
<evidence type="ECO:0000256" key="4">
    <source>
        <dbReference type="ARBA" id="ARBA00022692"/>
    </source>
</evidence>
<dbReference type="OrthoDB" id="9795928at2"/>
<dbReference type="PANTHER" id="PTHR30069:SF40">
    <property type="entry name" value="TONB-DEPENDENT RECEPTOR NMB0964-RELATED"/>
    <property type="match status" value="1"/>
</dbReference>
<gene>
    <name evidence="9" type="ORF">ESB13_06130</name>
</gene>
<dbReference type="InterPro" id="IPR036942">
    <property type="entry name" value="Beta-barrel_TonB_sf"/>
</dbReference>
<evidence type="ECO:0000313" key="10">
    <source>
        <dbReference type="Proteomes" id="UP000290545"/>
    </source>
</evidence>
<organism evidence="9 10">
    <name type="scientific">Filimonas effusa</name>
    <dbReference type="NCBI Taxonomy" id="2508721"/>
    <lineage>
        <taxon>Bacteria</taxon>
        <taxon>Pseudomonadati</taxon>
        <taxon>Bacteroidota</taxon>
        <taxon>Chitinophagia</taxon>
        <taxon>Chitinophagales</taxon>
        <taxon>Chitinophagaceae</taxon>
        <taxon>Filimonas</taxon>
    </lineage>
</organism>
<feature type="signal peptide" evidence="7">
    <location>
        <begin position="1"/>
        <end position="24"/>
    </location>
</feature>
<dbReference type="GO" id="GO:0015344">
    <property type="term" value="F:siderophore uptake transmembrane transporter activity"/>
    <property type="evidence" value="ECO:0007669"/>
    <property type="project" value="TreeGrafter"/>
</dbReference>
<reference evidence="9 10" key="1">
    <citation type="submission" date="2019-01" db="EMBL/GenBank/DDBJ databases">
        <title>Filimonas sp. strain TTM-71.</title>
        <authorList>
            <person name="Chen W.-M."/>
        </authorList>
    </citation>
    <scope>NUCLEOTIDE SEQUENCE [LARGE SCALE GENOMIC DNA]</scope>
    <source>
        <strain evidence="9 10">TTM-71</strain>
    </source>
</reference>
<evidence type="ECO:0000256" key="6">
    <source>
        <dbReference type="ARBA" id="ARBA00023237"/>
    </source>
</evidence>